<proteinExistence type="predicted"/>
<name>A0ABR9DY59_9GAMM</name>
<accession>A0ABR9DY59</accession>
<dbReference type="EMBL" id="AQGU01000022">
    <property type="protein sequence ID" value="MBE0358511.1"/>
    <property type="molecule type" value="Genomic_DNA"/>
</dbReference>
<evidence type="ECO:0008006" key="3">
    <source>
        <dbReference type="Google" id="ProtNLM"/>
    </source>
</evidence>
<dbReference type="Proteomes" id="UP000648482">
    <property type="component" value="Unassembled WGS sequence"/>
</dbReference>
<reference evidence="1 2" key="1">
    <citation type="submission" date="2015-06" db="EMBL/GenBank/DDBJ databases">
        <title>Genome sequence of Pseudoalteromonas aliena.</title>
        <authorList>
            <person name="Xie B.-B."/>
            <person name="Rong J.-C."/>
            <person name="Qin Q.-L."/>
            <person name="Zhang Y.-Z."/>
        </authorList>
    </citation>
    <scope>NUCLEOTIDE SEQUENCE [LARGE SCALE GENOMIC DNA]</scope>
    <source>
        <strain evidence="1 2">SW19</strain>
    </source>
</reference>
<sequence length="39" mass="4404">MAKQYASELSVANKVRYQGVLLAQKSRNTSTFKNPLVDF</sequence>
<gene>
    <name evidence="1" type="ORF">PALI_a1799</name>
</gene>
<evidence type="ECO:0000313" key="1">
    <source>
        <dbReference type="EMBL" id="MBE0358511.1"/>
    </source>
</evidence>
<comment type="caution">
    <text evidence="1">The sequence shown here is derived from an EMBL/GenBank/DDBJ whole genome shotgun (WGS) entry which is preliminary data.</text>
</comment>
<evidence type="ECO:0000313" key="2">
    <source>
        <dbReference type="Proteomes" id="UP000648482"/>
    </source>
</evidence>
<keyword evidence="2" id="KW-1185">Reference proteome</keyword>
<protein>
    <recommendedName>
        <fullName evidence="3">Transposase</fullName>
    </recommendedName>
</protein>
<organism evidence="1 2">
    <name type="scientific">Pseudoalteromonas aliena SW19</name>
    <dbReference type="NCBI Taxonomy" id="1314866"/>
    <lineage>
        <taxon>Bacteria</taxon>
        <taxon>Pseudomonadati</taxon>
        <taxon>Pseudomonadota</taxon>
        <taxon>Gammaproteobacteria</taxon>
        <taxon>Alteromonadales</taxon>
        <taxon>Pseudoalteromonadaceae</taxon>
        <taxon>Pseudoalteromonas</taxon>
    </lineage>
</organism>